<evidence type="ECO:0000313" key="1">
    <source>
        <dbReference type="EMBL" id="GAA5519820.1"/>
    </source>
</evidence>
<sequence>MLSLIAEAGAVIVWRSWSPSAKRAIQSLAPPLARNPIWLAAEDTALHLPTLTYMVVLPVEGAYWKFDGNVLHVAHKVYSDATLFRESVLSI</sequence>
<name>A0ABP9WIZ8_9MICO</name>
<keyword evidence="2" id="KW-1185">Reference proteome</keyword>
<organism evidence="1 2">
    <name type="scientific">Demequina sediminis</name>
    <dbReference type="NCBI Taxonomy" id="1930058"/>
    <lineage>
        <taxon>Bacteria</taxon>
        <taxon>Bacillati</taxon>
        <taxon>Actinomycetota</taxon>
        <taxon>Actinomycetes</taxon>
        <taxon>Micrococcales</taxon>
        <taxon>Demequinaceae</taxon>
        <taxon>Demequina</taxon>
    </lineage>
</organism>
<dbReference type="EMBL" id="BAABRR010000014">
    <property type="protein sequence ID" value="GAA5519820.1"/>
    <property type="molecule type" value="Genomic_DNA"/>
</dbReference>
<comment type="caution">
    <text evidence="1">The sequence shown here is derived from an EMBL/GenBank/DDBJ whole genome shotgun (WGS) entry which is preliminary data.</text>
</comment>
<evidence type="ECO:0000313" key="2">
    <source>
        <dbReference type="Proteomes" id="UP001426770"/>
    </source>
</evidence>
<protein>
    <submittedName>
        <fullName evidence="1">Uncharacterized protein</fullName>
    </submittedName>
</protein>
<dbReference type="Proteomes" id="UP001426770">
    <property type="component" value="Unassembled WGS sequence"/>
</dbReference>
<dbReference type="RefSeq" id="WP_286215563.1">
    <property type="nucleotide sequence ID" value="NZ_AP027736.1"/>
</dbReference>
<proteinExistence type="predicted"/>
<accession>A0ABP9WIZ8</accession>
<reference evidence="1 2" key="1">
    <citation type="submission" date="2024-02" db="EMBL/GenBank/DDBJ databases">
        <title>Lysinimicrobium sediminis NBRC 112286.</title>
        <authorList>
            <person name="Ichikawa N."/>
            <person name="Katano-Makiyama Y."/>
            <person name="Hidaka K."/>
        </authorList>
    </citation>
    <scope>NUCLEOTIDE SEQUENCE [LARGE SCALE GENOMIC DNA]</scope>
    <source>
        <strain evidence="1 2">NBRC 112286</strain>
    </source>
</reference>
<gene>
    <name evidence="1" type="ORF">Lsed01_02278</name>
</gene>